<dbReference type="SUPFAM" id="SSF46785">
    <property type="entry name" value="Winged helix' DNA-binding domain"/>
    <property type="match status" value="1"/>
</dbReference>
<evidence type="ECO:0000313" key="7">
    <source>
        <dbReference type="Proteomes" id="UP001500063"/>
    </source>
</evidence>
<comment type="similarity">
    <text evidence="1">Belongs to the LysR transcriptional regulatory family.</text>
</comment>
<keyword evidence="7" id="KW-1185">Reference proteome</keyword>
<sequence>MEIRQLRYFLTVAEELHFGRAAERLHIVQSAVSQQVRRLERELGVELFDRTTRAVRLTEAGRRLLPHAREVLAAQARVREAIDELRSERATTLRLGTSSGLGTRLEAILAEFAGLAPHAQLELVTAATDDRLKRVRSGELDATLLRGQRDVPELELLPLWEDALMVALPARHDLAVRGTVDMADLAGLPLRLAGHARNPALYELVTRSCREAGFEPVLGPEFTTDQDTLATIGYGKPSWTVYYAPYAGQLTVPGVVFRPLRNPAPAMPTYLAVRPDPPRAELRALIEACHVRQPVPS</sequence>
<dbReference type="InterPro" id="IPR005119">
    <property type="entry name" value="LysR_subst-bd"/>
</dbReference>
<dbReference type="Proteomes" id="UP001500063">
    <property type="component" value="Unassembled WGS sequence"/>
</dbReference>
<dbReference type="InterPro" id="IPR000847">
    <property type="entry name" value="LysR_HTH_N"/>
</dbReference>
<dbReference type="Pfam" id="PF00126">
    <property type="entry name" value="HTH_1"/>
    <property type="match status" value="1"/>
</dbReference>
<evidence type="ECO:0000256" key="3">
    <source>
        <dbReference type="ARBA" id="ARBA00023125"/>
    </source>
</evidence>
<gene>
    <name evidence="6" type="ORF">GCM10010319_36980</name>
</gene>
<dbReference type="CDD" id="cd08414">
    <property type="entry name" value="PBP2_LTTR_aromatics_like"/>
    <property type="match status" value="1"/>
</dbReference>
<keyword evidence="3" id="KW-0238">DNA-binding</keyword>
<dbReference type="Gene3D" id="3.40.190.10">
    <property type="entry name" value="Periplasmic binding protein-like II"/>
    <property type="match status" value="2"/>
</dbReference>
<dbReference type="EMBL" id="BAAABW010000018">
    <property type="protein sequence ID" value="GAA0356336.1"/>
    <property type="molecule type" value="Genomic_DNA"/>
</dbReference>
<dbReference type="RefSeq" id="WP_344119050.1">
    <property type="nucleotide sequence ID" value="NZ_BAAABW010000018.1"/>
</dbReference>
<dbReference type="SUPFAM" id="SSF53850">
    <property type="entry name" value="Periplasmic binding protein-like II"/>
    <property type="match status" value="1"/>
</dbReference>
<comment type="caution">
    <text evidence="6">The sequence shown here is derived from an EMBL/GenBank/DDBJ whole genome shotgun (WGS) entry which is preliminary data.</text>
</comment>
<dbReference type="PRINTS" id="PR00039">
    <property type="entry name" value="HTHLYSR"/>
</dbReference>
<dbReference type="InterPro" id="IPR036388">
    <property type="entry name" value="WH-like_DNA-bd_sf"/>
</dbReference>
<name>A0ABN0X6D7_9ACTN</name>
<keyword evidence="2" id="KW-0805">Transcription regulation</keyword>
<dbReference type="PANTHER" id="PTHR30346">
    <property type="entry name" value="TRANSCRIPTIONAL DUAL REGULATOR HCAR-RELATED"/>
    <property type="match status" value="1"/>
</dbReference>
<evidence type="ECO:0000256" key="4">
    <source>
        <dbReference type="ARBA" id="ARBA00023163"/>
    </source>
</evidence>
<reference evidence="6 7" key="1">
    <citation type="journal article" date="2019" name="Int. J. Syst. Evol. Microbiol.">
        <title>The Global Catalogue of Microorganisms (GCM) 10K type strain sequencing project: providing services to taxonomists for standard genome sequencing and annotation.</title>
        <authorList>
            <consortium name="The Broad Institute Genomics Platform"/>
            <consortium name="The Broad Institute Genome Sequencing Center for Infectious Disease"/>
            <person name="Wu L."/>
            <person name="Ma J."/>
        </authorList>
    </citation>
    <scope>NUCLEOTIDE SEQUENCE [LARGE SCALE GENOMIC DNA]</scope>
    <source>
        <strain evidence="6 7">JCM 4565</strain>
    </source>
</reference>
<dbReference type="PROSITE" id="PS50931">
    <property type="entry name" value="HTH_LYSR"/>
    <property type="match status" value="1"/>
</dbReference>
<protein>
    <submittedName>
        <fullName evidence="6">LysR family transcriptional regulator</fullName>
    </submittedName>
</protein>
<organism evidence="6 7">
    <name type="scientific">Streptomyces blastmyceticus</name>
    <dbReference type="NCBI Taxonomy" id="68180"/>
    <lineage>
        <taxon>Bacteria</taxon>
        <taxon>Bacillati</taxon>
        <taxon>Actinomycetota</taxon>
        <taxon>Actinomycetes</taxon>
        <taxon>Kitasatosporales</taxon>
        <taxon>Streptomycetaceae</taxon>
        <taxon>Streptomyces</taxon>
    </lineage>
</organism>
<dbReference type="InterPro" id="IPR036390">
    <property type="entry name" value="WH_DNA-bd_sf"/>
</dbReference>
<feature type="domain" description="HTH lysR-type" evidence="5">
    <location>
        <begin position="1"/>
        <end position="58"/>
    </location>
</feature>
<evidence type="ECO:0000313" key="6">
    <source>
        <dbReference type="EMBL" id="GAA0356336.1"/>
    </source>
</evidence>
<accession>A0ABN0X6D7</accession>
<proteinExistence type="inferred from homology"/>
<dbReference type="Pfam" id="PF03466">
    <property type="entry name" value="LysR_substrate"/>
    <property type="match status" value="1"/>
</dbReference>
<dbReference type="Gene3D" id="1.10.10.10">
    <property type="entry name" value="Winged helix-like DNA-binding domain superfamily/Winged helix DNA-binding domain"/>
    <property type="match status" value="1"/>
</dbReference>
<dbReference type="PANTHER" id="PTHR30346:SF0">
    <property type="entry name" value="HCA OPERON TRANSCRIPTIONAL ACTIVATOR HCAR"/>
    <property type="match status" value="1"/>
</dbReference>
<evidence type="ECO:0000256" key="1">
    <source>
        <dbReference type="ARBA" id="ARBA00009437"/>
    </source>
</evidence>
<evidence type="ECO:0000256" key="2">
    <source>
        <dbReference type="ARBA" id="ARBA00023015"/>
    </source>
</evidence>
<evidence type="ECO:0000259" key="5">
    <source>
        <dbReference type="PROSITE" id="PS50931"/>
    </source>
</evidence>
<keyword evidence="4" id="KW-0804">Transcription</keyword>